<evidence type="ECO:0000313" key="2">
    <source>
        <dbReference type="EMBL" id="APZ96117.1"/>
    </source>
</evidence>
<feature type="transmembrane region" description="Helical" evidence="1">
    <location>
        <begin position="71"/>
        <end position="91"/>
    </location>
</feature>
<dbReference type="Proteomes" id="UP000187735">
    <property type="component" value="Chromosome"/>
</dbReference>
<dbReference type="AlphaFoldDB" id="A0A1P8WPZ0"/>
<gene>
    <name evidence="2" type="ORF">Fuma_05785</name>
</gene>
<feature type="transmembrane region" description="Helical" evidence="1">
    <location>
        <begin position="103"/>
        <end position="126"/>
    </location>
</feature>
<keyword evidence="3" id="KW-1185">Reference proteome</keyword>
<evidence type="ECO:0000313" key="3">
    <source>
        <dbReference type="Proteomes" id="UP000187735"/>
    </source>
</evidence>
<name>A0A1P8WPZ0_9PLAN</name>
<reference evidence="2 3" key="1">
    <citation type="journal article" date="2016" name="Front. Microbiol.">
        <title>Fuerstia marisgermanicae gen. nov., sp. nov., an Unusual Member of the Phylum Planctomycetes from the German Wadden Sea.</title>
        <authorList>
            <person name="Kohn T."/>
            <person name="Heuer A."/>
            <person name="Jogler M."/>
            <person name="Vollmers J."/>
            <person name="Boedeker C."/>
            <person name="Bunk B."/>
            <person name="Rast P."/>
            <person name="Borchert D."/>
            <person name="Glockner I."/>
            <person name="Freese H.M."/>
            <person name="Klenk H.P."/>
            <person name="Overmann J."/>
            <person name="Kaster A.K."/>
            <person name="Rohde M."/>
            <person name="Wiegand S."/>
            <person name="Jogler C."/>
        </authorList>
    </citation>
    <scope>NUCLEOTIDE SEQUENCE [LARGE SCALE GENOMIC DNA]</scope>
    <source>
        <strain evidence="2 3">NH11</strain>
    </source>
</reference>
<dbReference type="KEGG" id="fmr:Fuma_05785"/>
<protein>
    <submittedName>
        <fullName evidence="2">Uncharacterized protein</fullName>
    </submittedName>
</protein>
<feature type="transmembrane region" description="Helical" evidence="1">
    <location>
        <begin position="47"/>
        <end position="65"/>
    </location>
</feature>
<proteinExistence type="predicted"/>
<dbReference type="STRING" id="1891926.Fuma_05785"/>
<feature type="transmembrane region" description="Helical" evidence="1">
    <location>
        <begin position="138"/>
        <end position="157"/>
    </location>
</feature>
<keyword evidence="1" id="KW-0812">Transmembrane</keyword>
<organism evidence="2 3">
    <name type="scientific">Fuerstiella marisgermanici</name>
    <dbReference type="NCBI Taxonomy" id="1891926"/>
    <lineage>
        <taxon>Bacteria</taxon>
        <taxon>Pseudomonadati</taxon>
        <taxon>Planctomycetota</taxon>
        <taxon>Planctomycetia</taxon>
        <taxon>Planctomycetales</taxon>
        <taxon>Planctomycetaceae</taxon>
        <taxon>Fuerstiella</taxon>
    </lineage>
</organism>
<accession>A0A1P8WPZ0</accession>
<keyword evidence="1" id="KW-1133">Transmembrane helix</keyword>
<sequence>MRHVAAWFYWTIPTETFKRQVGFMKQHATKTARTGSGKMQWHPGERFGGIVGGPSWLAYGAIVLAWKGQLIASAVSAVSCLLVVALGCWLWTRRDRVAPSHAFACVLLTFSLVVPIVWFVCWDVPIAERVPSLQWVRGYRSVAACLLGPVILLCFFMRERFGVTK</sequence>
<dbReference type="EMBL" id="CP017641">
    <property type="protein sequence ID" value="APZ96117.1"/>
    <property type="molecule type" value="Genomic_DNA"/>
</dbReference>
<keyword evidence="1" id="KW-0472">Membrane</keyword>
<evidence type="ECO:0000256" key="1">
    <source>
        <dbReference type="SAM" id="Phobius"/>
    </source>
</evidence>